<dbReference type="InterPro" id="IPR005123">
    <property type="entry name" value="Oxoglu/Fe-dep_dioxygenase_dom"/>
</dbReference>
<evidence type="ECO:0000256" key="8">
    <source>
        <dbReference type="ARBA" id="ARBA00023002"/>
    </source>
</evidence>
<accession>A0A2P6R8K7</accession>
<evidence type="ECO:0000256" key="2">
    <source>
        <dbReference type="ARBA" id="ARBA00004496"/>
    </source>
</evidence>
<evidence type="ECO:0000256" key="14">
    <source>
        <dbReference type="PIRSR" id="PIRSR604574-2"/>
    </source>
</evidence>
<feature type="compositionally biased region" description="Polar residues" evidence="15">
    <location>
        <begin position="35"/>
        <end position="49"/>
    </location>
</feature>
<evidence type="ECO:0000256" key="5">
    <source>
        <dbReference type="ARBA" id="ARBA00022723"/>
    </source>
</evidence>
<organism evidence="17 18">
    <name type="scientific">Rosa chinensis</name>
    <name type="common">China rose</name>
    <dbReference type="NCBI Taxonomy" id="74649"/>
    <lineage>
        <taxon>Eukaryota</taxon>
        <taxon>Viridiplantae</taxon>
        <taxon>Streptophyta</taxon>
        <taxon>Embryophyta</taxon>
        <taxon>Tracheophyta</taxon>
        <taxon>Spermatophyta</taxon>
        <taxon>Magnoliopsida</taxon>
        <taxon>eudicotyledons</taxon>
        <taxon>Gunneridae</taxon>
        <taxon>Pentapetalae</taxon>
        <taxon>rosids</taxon>
        <taxon>fabids</taxon>
        <taxon>Rosales</taxon>
        <taxon>Rosaceae</taxon>
        <taxon>Rosoideae</taxon>
        <taxon>Rosoideae incertae sedis</taxon>
        <taxon>Rosa</taxon>
    </lineage>
</organism>
<dbReference type="GO" id="GO:0035516">
    <property type="term" value="F:broad specificity oxidative DNA demethylase activity"/>
    <property type="evidence" value="ECO:0007669"/>
    <property type="project" value="TreeGrafter"/>
</dbReference>
<evidence type="ECO:0000313" key="17">
    <source>
        <dbReference type="EMBL" id="PRQ42778.1"/>
    </source>
</evidence>
<dbReference type="STRING" id="74649.A0A2P6R8K7"/>
<feature type="binding site" evidence="14">
    <location>
        <position position="373"/>
    </location>
    <ligand>
        <name>Fe cation</name>
        <dbReference type="ChEBI" id="CHEBI:24875"/>
        <note>catalytic</note>
    </ligand>
</feature>
<dbReference type="GO" id="GO:0005737">
    <property type="term" value="C:cytoplasm"/>
    <property type="evidence" value="ECO:0007669"/>
    <property type="project" value="UniProtKB-SubCell"/>
</dbReference>
<comment type="cofactor">
    <cofactor evidence="14">
        <name>Fe(2+)</name>
        <dbReference type="ChEBI" id="CHEBI:29033"/>
    </cofactor>
    <text evidence="14">Binds 1 Fe(2+) ion per subunit.</text>
</comment>
<protein>
    <recommendedName>
        <fullName evidence="13">DNA N(6)-methyladenine demethylase</fullName>
        <ecNumber evidence="13">1.14.11.51</ecNumber>
    </recommendedName>
</protein>
<comment type="catalytic activity">
    <reaction evidence="12">
        <text>an N(6)-methyl-2'-deoxyadenosine in DNA + 2-oxoglutarate + O2 = a 2'-deoxyadenosine in DNA + formaldehyde + succinate + CO2</text>
        <dbReference type="Rhea" id="RHEA:49524"/>
        <dbReference type="Rhea" id="RHEA-COMP:12418"/>
        <dbReference type="Rhea" id="RHEA-COMP:12419"/>
        <dbReference type="ChEBI" id="CHEBI:15379"/>
        <dbReference type="ChEBI" id="CHEBI:16526"/>
        <dbReference type="ChEBI" id="CHEBI:16810"/>
        <dbReference type="ChEBI" id="CHEBI:16842"/>
        <dbReference type="ChEBI" id="CHEBI:30031"/>
        <dbReference type="ChEBI" id="CHEBI:90615"/>
        <dbReference type="ChEBI" id="CHEBI:90616"/>
        <dbReference type="EC" id="1.14.11.51"/>
    </reaction>
    <physiologicalReaction direction="left-to-right" evidence="12">
        <dbReference type="Rhea" id="RHEA:49525"/>
    </physiologicalReaction>
</comment>
<comment type="subcellular location">
    <subcellularLocation>
        <location evidence="2">Cytoplasm</location>
    </subcellularLocation>
    <subcellularLocation>
        <location evidence="1">Nucleus</location>
    </subcellularLocation>
</comment>
<evidence type="ECO:0000256" key="1">
    <source>
        <dbReference type="ARBA" id="ARBA00004123"/>
    </source>
</evidence>
<keyword evidence="10" id="KW-0234">DNA repair</keyword>
<evidence type="ECO:0000256" key="12">
    <source>
        <dbReference type="ARBA" id="ARBA00052047"/>
    </source>
</evidence>
<dbReference type="OrthoDB" id="6614653at2759"/>
<dbReference type="GO" id="GO:0141131">
    <property type="term" value="F:DNA N6-methyladenine demethylase activity"/>
    <property type="evidence" value="ECO:0007669"/>
    <property type="project" value="UniProtKB-EC"/>
</dbReference>
<keyword evidence="7" id="KW-0223">Dioxygenase</keyword>
<dbReference type="EC" id="1.14.11.51" evidence="13"/>
<gene>
    <name evidence="17" type="ORF">RchiOBHm_Chr3g0461361</name>
</gene>
<reference evidence="17 18" key="1">
    <citation type="journal article" date="2018" name="Nat. Genet.">
        <title>The Rosa genome provides new insights in the design of modern roses.</title>
        <authorList>
            <person name="Bendahmane M."/>
        </authorList>
    </citation>
    <scope>NUCLEOTIDE SEQUENCE [LARGE SCALE GENOMIC DNA]</scope>
    <source>
        <strain evidence="18">cv. Old Blush</strain>
    </source>
</reference>
<dbReference type="SUPFAM" id="SSF51197">
    <property type="entry name" value="Clavaminate synthase-like"/>
    <property type="match status" value="1"/>
</dbReference>
<dbReference type="PANTHER" id="PTHR16557:SF10">
    <property type="entry name" value="2-OXOGLUTARATE-DEPENDENT DIOXYGENASE FAMILY PROTEIN"/>
    <property type="match status" value="1"/>
</dbReference>
<name>A0A2P6R8K7_ROSCH</name>
<dbReference type="GO" id="GO:0006281">
    <property type="term" value="P:DNA repair"/>
    <property type="evidence" value="ECO:0007669"/>
    <property type="project" value="UniProtKB-KW"/>
</dbReference>
<dbReference type="FunFam" id="2.60.120.590:FF:000013">
    <property type="entry name" value="2-oxoglutarate-dependent dioxygenase family protein"/>
    <property type="match status" value="1"/>
</dbReference>
<comment type="caution">
    <text evidence="17">The sequence shown here is derived from an EMBL/GenBank/DDBJ whole genome shotgun (WGS) entry which is preliminary data.</text>
</comment>
<dbReference type="OMA" id="RSRHIFH"/>
<dbReference type="PROSITE" id="PS51471">
    <property type="entry name" value="FE2OG_OXY"/>
    <property type="match status" value="1"/>
</dbReference>
<keyword evidence="18" id="KW-1185">Reference proteome</keyword>
<dbReference type="SMR" id="A0A2P6R8K7"/>
<keyword evidence="17" id="KW-0489">Methyltransferase</keyword>
<evidence type="ECO:0000256" key="11">
    <source>
        <dbReference type="ARBA" id="ARBA00023242"/>
    </source>
</evidence>
<dbReference type="InterPro" id="IPR004574">
    <property type="entry name" value="Alkb"/>
</dbReference>
<evidence type="ECO:0000313" key="18">
    <source>
        <dbReference type="Proteomes" id="UP000238479"/>
    </source>
</evidence>
<dbReference type="EMBL" id="PDCK01000041">
    <property type="protein sequence ID" value="PRQ42778.1"/>
    <property type="molecule type" value="Genomic_DNA"/>
</dbReference>
<dbReference type="PANTHER" id="PTHR16557">
    <property type="entry name" value="ALKYLATED DNA REPAIR PROTEIN ALKB-RELATED"/>
    <property type="match status" value="1"/>
</dbReference>
<evidence type="ECO:0000256" key="4">
    <source>
        <dbReference type="ARBA" id="ARBA00022490"/>
    </source>
</evidence>
<sequence>MWWLLRRTTLLSPPLLRRSFPPRQIRPPEKMSFRNDGNSPATPGGNSVISLSPVSATNVGNRDCQILKVGSIPILIYDSFGNVVKRPIGFGVTSGFSDEKQCASLSDGIRFDEMRSKVEDACVSSNSESASEREHERWSPMPDWKSQLRECSLPTEFGMKRKHHSRAEKRHSVPRNLKNAPVTKSSGLSKRLHCYEPFDICLDGRNSALEASFHARMMEAEDTVEFANPERMVESKDPVVLRPGMVLLKNYVSLSQQVEIVKTCRELGLGPGGFYQPVFQHGRKLHLQMMCLGRNWDPETRIYEVIRPIDDTRPPGIPNEFSLLVERAIQEAHAHLKDKIICSSVEKVLPSMTPDICIANFYTTSGRLGLHQDRDESKESLQEGLPVVSISIGDSADFLYGDQRDIDKAESVVLDSGDVLIFGGRSRHIFHGVTSIIPNSAPNNLLKEARLRPGRLNLTFRQY</sequence>
<dbReference type="GO" id="GO:0005634">
    <property type="term" value="C:nucleus"/>
    <property type="evidence" value="ECO:0007669"/>
    <property type="project" value="UniProtKB-SubCell"/>
</dbReference>
<keyword evidence="17" id="KW-0808">Transferase</keyword>
<dbReference type="Proteomes" id="UP000238479">
    <property type="component" value="Chromosome 3"/>
</dbReference>
<evidence type="ECO:0000259" key="16">
    <source>
        <dbReference type="PROSITE" id="PS51471"/>
    </source>
</evidence>
<dbReference type="Gene3D" id="2.60.120.590">
    <property type="entry name" value="Alpha-ketoglutarate-dependent dioxygenase AlkB-like"/>
    <property type="match status" value="1"/>
</dbReference>
<dbReference type="GO" id="GO:0008168">
    <property type="term" value="F:methyltransferase activity"/>
    <property type="evidence" value="ECO:0007669"/>
    <property type="project" value="UniProtKB-KW"/>
</dbReference>
<comment type="similarity">
    <text evidence="3">Belongs to the alkB family.</text>
</comment>
<dbReference type="GO" id="GO:0008198">
    <property type="term" value="F:ferrous iron binding"/>
    <property type="evidence" value="ECO:0007669"/>
    <property type="project" value="TreeGrafter"/>
</dbReference>
<dbReference type="GO" id="GO:0035513">
    <property type="term" value="P:oxidative RNA demethylation"/>
    <property type="evidence" value="ECO:0007669"/>
    <property type="project" value="TreeGrafter"/>
</dbReference>
<feature type="binding site" evidence="14">
    <location>
        <position position="371"/>
    </location>
    <ligand>
        <name>Fe cation</name>
        <dbReference type="ChEBI" id="CHEBI:24875"/>
        <note>catalytic</note>
    </ligand>
</feature>
<proteinExistence type="inferred from homology"/>
<keyword evidence="8 17" id="KW-0560">Oxidoreductase</keyword>
<evidence type="ECO:0000256" key="7">
    <source>
        <dbReference type="ARBA" id="ARBA00022964"/>
    </source>
</evidence>
<keyword evidence="6" id="KW-0227">DNA damage</keyword>
<dbReference type="Pfam" id="PF13532">
    <property type="entry name" value="2OG-FeII_Oxy_2"/>
    <property type="match status" value="1"/>
</dbReference>
<dbReference type="InterPro" id="IPR027450">
    <property type="entry name" value="AlkB-like"/>
</dbReference>
<keyword evidence="11" id="KW-0539">Nucleus</keyword>
<evidence type="ECO:0000256" key="9">
    <source>
        <dbReference type="ARBA" id="ARBA00023004"/>
    </source>
</evidence>
<feature type="region of interest" description="Disordered" evidence="15">
    <location>
        <begin position="21"/>
        <end position="49"/>
    </location>
</feature>
<keyword evidence="5 14" id="KW-0479">Metal-binding</keyword>
<keyword evidence="4" id="KW-0963">Cytoplasm</keyword>
<dbReference type="GO" id="GO:0032259">
    <property type="term" value="P:methylation"/>
    <property type="evidence" value="ECO:0007669"/>
    <property type="project" value="UniProtKB-KW"/>
</dbReference>
<dbReference type="GO" id="GO:0035515">
    <property type="term" value="F:oxidative RNA demethylase activity"/>
    <property type="evidence" value="ECO:0007669"/>
    <property type="project" value="TreeGrafter"/>
</dbReference>
<evidence type="ECO:0000256" key="15">
    <source>
        <dbReference type="SAM" id="MobiDB-lite"/>
    </source>
</evidence>
<dbReference type="Gramene" id="PRQ42778">
    <property type="protein sequence ID" value="PRQ42778"/>
    <property type="gene ID" value="RchiOBHm_Chr3g0461361"/>
</dbReference>
<feature type="binding site" evidence="14">
    <location>
        <position position="431"/>
    </location>
    <ligand>
        <name>Fe cation</name>
        <dbReference type="ChEBI" id="CHEBI:24875"/>
        <note>catalytic</note>
    </ligand>
</feature>
<evidence type="ECO:0000256" key="6">
    <source>
        <dbReference type="ARBA" id="ARBA00022763"/>
    </source>
</evidence>
<dbReference type="AlphaFoldDB" id="A0A2P6R8K7"/>
<dbReference type="InterPro" id="IPR037151">
    <property type="entry name" value="AlkB-like_sf"/>
</dbReference>
<evidence type="ECO:0000256" key="3">
    <source>
        <dbReference type="ARBA" id="ARBA00007879"/>
    </source>
</evidence>
<feature type="domain" description="Fe2OG dioxygenase" evidence="16">
    <location>
        <begin position="353"/>
        <end position="463"/>
    </location>
</feature>
<evidence type="ECO:0000256" key="13">
    <source>
        <dbReference type="ARBA" id="ARBA00066586"/>
    </source>
</evidence>
<evidence type="ECO:0000256" key="10">
    <source>
        <dbReference type="ARBA" id="ARBA00023204"/>
    </source>
</evidence>
<keyword evidence="9 14" id="KW-0408">Iron</keyword>